<comment type="caution">
    <text evidence="3">The sequence shown here is derived from an EMBL/GenBank/DDBJ whole genome shotgun (WGS) entry which is preliminary data.</text>
</comment>
<feature type="compositionally biased region" description="Pro residues" evidence="1">
    <location>
        <begin position="349"/>
        <end position="359"/>
    </location>
</feature>
<reference evidence="3" key="1">
    <citation type="submission" date="2019-04" db="EMBL/GenBank/DDBJ databases">
        <title>Sequencing of skin fungus with MAO and IRED activity.</title>
        <authorList>
            <person name="Marsaioli A.J."/>
            <person name="Bonatto J.M.C."/>
            <person name="Reis Junior O."/>
        </authorList>
    </citation>
    <scope>NUCLEOTIDE SEQUENCE</scope>
    <source>
        <strain evidence="3">28M1</strain>
    </source>
</reference>
<sequence length="464" mass="49624">MPTTRIPILDAPVSRPKTGSPTRAQVEAVQTYKEKAEQARKRNNSVGVRVPDNIASYDYAYASSPGQGTAIPAILKPSNSPPAPAGAFPVSPAAVQHKWTPKPEPVIPKSKISSNTSVFRKPTVLGVTTSAAILEESVAYVRADAKTGATRATTPPRSTTVKISLKPKTPSPTGSPSKAPAMPAAKVERCKPESGRHACAIEHCKGTYYRSPCMEDEERQRRSPSPTKTMPNFTRQYSLEGDSIFGYKVKDPLGTVAGADKSASNSDEEKPKTAASRKPEDARKQHKRTLADRWPWIRRDNDARSAPIGKPPSMPAPDPPVRAPVRPATKRPNSVYVSPFDALATLPTTTPPPARPTPARPAAAAKSTARSKSVSHTTPDGVLSFDSGMKRMQDFVVVSVKVGLALYIIVALWFVLDALREALCVVCVPLRVVVLFVWAVVGSTGRAVGVVAGILGGKVRVLGR</sequence>
<feature type="region of interest" description="Disordered" evidence="1">
    <location>
        <begin position="347"/>
        <end position="377"/>
    </location>
</feature>
<keyword evidence="2" id="KW-0812">Transmembrane</keyword>
<feature type="region of interest" description="Disordered" evidence="1">
    <location>
        <begin position="1"/>
        <end position="22"/>
    </location>
</feature>
<feature type="compositionally biased region" description="Basic and acidic residues" evidence="1">
    <location>
        <begin position="267"/>
        <end position="303"/>
    </location>
</feature>
<protein>
    <submittedName>
        <fullName evidence="3">Uncharacterized protein</fullName>
    </submittedName>
</protein>
<proteinExistence type="predicted"/>
<keyword evidence="4" id="KW-1185">Reference proteome</keyword>
<gene>
    <name evidence="3" type="ORF">E8E12_004565</name>
</gene>
<dbReference type="EMBL" id="SWKV01000041">
    <property type="protein sequence ID" value="KAF3037631.1"/>
    <property type="molecule type" value="Genomic_DNA"/>
</dbReference>
<evidence type="ECO:0000313" key="3">
    <source>
        <dbReference type="EMBL" id="KAF3037631.1"/>
    </source>
</evidence>
<dbReference type="Proteomes" id="UP000758155">
    <property type="component" value="Unassembled WGS sequence"/>
</dbReference>
<feature type="compositionally biased region" description="Pro residues" evidence="1">
    <location>
        <begin position="309"/>
        <end position="322"/>
    </location>
</feature>
<accession>A0A9P4WNZ6</accession>
<feature type="region of interest" description="Disordered" evidence="1">
    <location>
        <begin position="148"/>
        <end position="183"/>
    </location>
</feature>
<feature type="compositionally biased region" description="Low complexity" evidence="1">
    <location>
        <begin position="360"/>
        <end position="372"/>
    </location>
</feature>
<keyword evidence="2" id="KW-0472">Membrane</keyword>
<feature type="region of interest" description="Disordered" evidence="1">
    <location>
        <begin position="257"/>
        <end position="330"/>
    </location>
</feature>
<evidence type="ECO:0000256" key="1">
    <source>
        <dbReference type="SAM" id="MobiDB-lite"/>
    </source>
</evidence>
<feature type="transmembrane region" description="Helical" evidence="2">
    <location>
        <begin position="395"/>
        <end position="416"/>
    </location>
</feature>
<dbReference type="AlphaFoldDB" id="A0A9P4WNZ6"/>
<name>A0A9P4WNZ6_9PLEO</name>
<feature type="transmembrane region" description="Helical" evidence="2">
    <location>
        <begin position="428"/>
        <end position="455"/>
    </location>
</feature>
<keyword evidence="2" id="KW-1133">Transmembrane helix</keyword>
<organism evidence="3 4">
    <name type="scientific">Didymella heteroderae</name>
    <dbReference type="NCBI Taxonomy" id="1769908"/>
    <lineage>
        <taxon>Eukaryota</taxon>
        <taxon>Fungi</taxon>
        <taxon>Dikarya</taxon>
        <taxon>Ascomycota</taxon>
        <taxon>Pezizomycotina</taxon>
        <taxon>Dothideomycetes</taxon>
        <taxon>Pleosporomycetidae</taxon>
        <taxon>Pleosporales</taxon>
        <taxon>Pleosporineae</taxon>
        <taxon>Didymellaceae</taxon>
        <taxon>Didymella</taxon>
    </lineage>
</organism>
<feature type="compositionally biased region" description="Polar residues" evidence="1">
    <location>
        <begin position="223"/>
        <end position="234"/>
    </location>
</feature>
<feature type="region of interest" description="Disordered" evidence="1">
    <location>
        <begin position="214"/>
        <end position="234"/>
    </location>
</feature>
<evidence type="ECO:0000256" key="2">
    <source>
        <dbReference type="SAM" id="Phobius"/>
    </source>
</evidence>
<evidence type="ECO:0000313" key="4">
    <source>
        <dbReference type="Proteomes" id="UP000758155"/>
    </source>
</evidence>
<dbReference type="OrthoDB" id="3755781at2759"/>